<dbReference type="InterPro" id="IPR036388">
    <property type="entry name" value="WH-like_DNA-bd_sf"/>
</dbReference>
<dbReference type="GO" id="GO:0000156">
    <property type="term" value="F:phosphorelay response regulator activity"/>
    <property type="evidence" value="ECO:0007669"/>
    <property type="project" value="TreeGrafter"/>
</dbReference>
<accession>A0A6J7IPI5</accession>
<dbReference type="InterPro" id="IPR039420">
    <property type="entry name" value="WalR-like"/>
</dbReference>
<evidence type="ECO:0000256" key="4">
    <source>
        <dbReference type="ARBA" id="ARBA00023125"/>
    </source>
</evidence>
<keyword evidence="1" id="KW-0597">Phosphoprotein</keyword>
<evidence type="ECO:0000313" key="8">
    <source>
        <dbReference type="EMBL" id="CAB4932616.1"/>
    </source>
</evidence>
<keyword evidence="4" id="KW-0238">DNA-binding</keyword>
<dbReference type="InterPro" id="IPR016032">
    <property type="entry name" value="Sig_transdc_resp-reg_C-effctor"/>
</dbReference>
<dbReference type="Gene3D" id="1.10.10.10">
    <property type="entry name" value="Winged helix-like DNA-binding domain superfamily/Winged helix DNA-binding domain"/>
    <property type="match status" value="1"/>
</dbReference>
<dbReference type="CDD" id="cd00383">
    <property type="entry name" value="trans_reg_C"/>
    <property type="match status" value="1"/>
</dbReference>
<evidence type="ECO:0000256" key="1">
    <source>
        <dbReference type="ARBA" id="ARBA00022553"/>
    </source>
</evidence>
<dbReference type="GO" id="GO:0032993">
    <property type="term" value="C:protein-DNA complex"/>
    <property type="evidence" value="ECO:0007669"/>
    <property type="project" value="TreeGrafter"/>
</dbReference>
<dbReference type="SUPFAM" id="SSF46894">
    <property type="entry name" value="C-terminal effector domain of the bipartite response regulators"/>
    <property type="match status" value="1"/>
</dbReference>
<dbReference type="GO" id="GO:0000976">
    <property type="term" value="F:transcription cis-regulatory region binding"/>
    <property type="evidence" value="ECO:0007669"/>
    <property type="project" value="TreeGrafter"/>
</dbReference>
<dbReference type="GO" id="GO:0005829">
    <property type="term" value="C:cytosol"/>
    <property type="evidence" value="ECO:0007669"/>
    <property type="project" value="TreeGrafter"/>
</dbReference>
<dbReference type="PANTHER" id="PTHR48111">
    <property type="entry name" value="REGULATOR OF RPOS"/>
    <property type="match status" value="1"/>
</dbReference>
<organism evidence="8">
    <name type="scientific">freshwater metagenome</name>
    <dbReference type="NCBI Taxonomy" id="449393"/>
    <lineage>
        <taxon>unclassified sequences</taxon>
        <taxon>metagenomes</taxon>
        <taxon>ecological metagenomes</taxon>
    </lineage>
</organism>
<feature type="domain" description="Response regulatory" evidence="6">
    <location>
        <begin position="27"/>
        <end position="140"/>
    </location>
</feature>
<sequence length="296" mass="32717">MQEHVSAPAPTAAAGAAPGSTVARTLRVALIDTDSGFLHVLGKRFERAGWQQRTLASPVPIEDLVAMRLAALVVDVAILGPQAWEYLEKVATRMPGLGIIVCTGQSSVAQRVRGLRLGADDWVSKPCHPDELMARIEAVARRRRRVEPQQEQRPRLTGELEIRGDQFQAFAAGASAELTKREFELIDLLAAAEGRVLEREEIYQRVWGYAMARGDRSVDVFVRKLRQKLDKASPGWRYIHTHFGVGYRFAPEPVGDLVAEPERPAGRVRTPEELLAEDRASALRGDALEAAFAERV</sequence>
<dbReference type="InterPro" id="IPR001867">
    <property type="entry name" value="OmpR/PhoB-type_DNA-bd"/>
</dbReference>
<proteinExistence type="predicted"/>
<keyword evidence="2" id="KW-0902">Two-component regulatory system</keyword>
<dbReference type="SUPFAM" id="SSF52172">
    <property type="entry name" value="CheY-like"/>
    <property type="match status" value="1"/>
</dbReference>
<dbReference type="SMART" id="SM00448">
    <property type="entry name" value="REC"/>
    <property type="match status" value="1"/>
</dbReference>
<evidence type="ECO:0000256" key="5">
    <source>
        <dbReference type="ARBA" id="ARBA00023163"/>
    </source>
</evidence>
<dbReference type="EMBL" id="CAFBMK010000174">
    <property type="protein sequence ID" value="CAB4932616.1"/>
    <property type="molecule type" value="Genomic_DNA"/>
</dbReference>
<keyword evidence="3" id="KW-0805">Transcription regulation</keyword>
<protein>
    <submittedName>
        <fullName evidence="8">Unannotated protein</fullName>
    </submittedName>
</protein>
<keyword evidence="5" id="KW-0804">Transcription</keyword>
<feature type="domain" description="OmpR/PhoB-type" evidence="7">
    <location>
        <begin position="152"/>
        <end position="251"/>
    </location>
</feature>
<dbReference type="SMART" id="SM00862">
    <property type="entry name" value="Trans_reg_C"/>
    <property type="match status" value="1"/>
</dbReference>
<evidence type="ECO:0000259" key="7">
    <source>
        <dbReference type="PROSITE" id="PS51755"/>
    </source>
</evidence>
<dbReference type="Gene3D" id="3.40.50.2300">
    <property type="match status" value="1"/>
</dbReference>
<dbReference type="GO" id="GO:0006355">
    <property type="term" value="P:regulation of DNA-templated transcription"/>
    <property type="evidence" value="ECO:0007669"/>
    <property type="project" value="InterPro"/>
</dbReference>
<dbReference type="Pfam" id="PF00072">
    <property type="entry name" value="Response_reg"/>
    <property type="match status" value="1"/>
</dbReference>
<dbReference type="PANTHER" id="PTHR48111:SF1">
    <property type="entry name" value="TWO-COMPONENT RESPONSE REGULATOR ORR33"/>
    <property type="match status" value="1"/>
</dbReference>
<dbReference type="PROSITE" id="PS51755">
    <property type="entry name" value="OMPR_PHOB"/>
    <property type="match status" value="1"/>
</dbReference>
<dbReference type="InterPro" id="IPR011006">
    <property type="entry name" value="CheY-like_superfamily"/>
</dbReference>
<gene>
    <name evidence="8" type="ORF">UFOPK3564_02462</name>
</gene>
<reference evidence="8" key="1">
    <citation type="submission" date="2020-05" db="EMBL/GenBank/DDBJ databases">
        <authorList>
            <person name="Chiriac C."/>
            <person name="Salcher M."/>
            <person name="Ghai R."/>
            <person name="Kavagutti S V."/>
        </authorList>
    </citation>
    <scope>NUCLEOTIDE SEQUENCE</scope>
</reference>
<dbReference type="AlphaFoldDB" id="A0A6J7IPI5"/>
<evidence type="ECO:0000259" key="6">
    <source>
        <dbReference type="PROSITE" id="PS50110"/>
    </source>
</evidence>
<name>A0A6J7IPI5_9ZZZZ</name>
<dbReference type="PROSITE" id="PS50110">
    <property type="entry name" value="RESPONSE_REGULATORY"/>
    <property type="match status" value="1"/>
</dbReference>
<dbReference type="Pfam" id="PF00486">
    <property type="entry name" value="Trans_reg_C"/>
    <property type="match status" value="1"/>
</dbReference>
<evidence type="ECO:0000256" key="2">
    <source>
        <dbReference type="ARBA" id="ARBA00023012"/>
    </source>
</evidence>
<evidence type="ECO:0000256" key="3">
    <source>
        <dbReference type="ARBA" id="ARBA00023015"/>
    </source>
</evidence>
<dbReference type="InterPro" id="IPR001789">
    <property type="entry name" value="Sig_transdc_resp-reg_receiver"/>
</dbReference>